<evidence type="ECO:0000313" key="2">
    <source>
        <dbReference type="EMBL" id="GAC73955.1"/>
    </source>
</evidence>
<keyword evidence="2" id="KW-0503">Monooxygenase</keyword>
<organism evidence="2 3">
    <name type="scientific">Pseudozyma antarctica (strain T-34)</name>
    <name type="common">Yeast</name>
    <name type="synonym">Candida antarctica</name>
    <dbReference type="NCBI Taxonomy" id="1151754"/>
    <lineage>
        <taxon>Eukaryota</taxon>
        <taxon>Fungi</taxon>
        <taxon>Dikarya</taxon>
        <taxon>Basidiomycota</taxon>
        <taxon>Ustilaginomycotina</taxon>
        <taxon>Ustilaginomycetes</taxon>
        <taxon>Ustilaginales</taxon>
        <taxon>Ustilaginaceae</taxon>
        <taxon>Moesziomyces</taxon>
    </lineage>
</organism>
<reference evidence="3" key="1">
    <citation type="journal article" date="2013" name="Genome Announc.">
        <title>Genome sequence of the basidiomycetous yeast Pseudozyma antarctica T-34, a producer of the glycolipid biosurfactants mannosylerythritol lipids.</title>
        <authorList>
            <person name="Morita T."/>
            <person name="Koike H."/>
            <person name="Koyama Y."/>
            <person name="Hagiwara H."/>
            <person name="Ito E."/>
            <person name="Fukuoka T."/>
            <person name="Imura T."/>
            <person name="Machida M."/>
            <person name="Kitamoto D."/>
        </authorList>
    </citation>
    <scope>NUCLEOTIDE SEQUENCE [LARGE SCALE GENOMIC DNA]</scope>
    <source>
        <strain evidence="3">T-34</strain>
    </source>
</reference>
<feature type="compositionally biased region" description="Basic and acidic residues" evidence="1">
    <location>
        <begin position="19"/>
        <end position="35"/>
    </location>
</feature>
<dbReference type="EMBL" id="DF196775">
    <property type="protein sequence ID" value="GAC73955.1"/>
    <property type="molecule type" value="Genomic_DNA"/>
</dbReference>
<dbReference type="Proteomes" id="UP000011976">
    <property type="component" value="Unassembled WGS sequence"/>
</dbReference>
<protein>
    <submittedName>
        <fullName evidence="2">Flavin-containing monooxygenase</fullName>
    </submittedName>
</protein>
<name>M9M1N6_PSEA3</name>
<feature type="region of interest" description="Disordered" evidence="1">
    <location>
        <begin position="1"/>
        <end position="54"/>
    </location>
</feature>
<evidence type="ECO:0000256" key="1">
    <source>
        <dbReference type="SAM" id="MobiDB-lite"/>
    </source>
</evidence>
<dbReference type="AlphaFoldDB" id="M9M1N6"/>
<evidence type="ECO:0000313" key="3">
    <source>
        <dbReference type="Proteomes" id="UP000011976"/>
    </source>
</evidence>
<gene>
    <name evidence="2" type="ORF">PANT_9d00350</name>
</gene>
<accession>M9M1N6</accession>
<dbReference type="GO" id="GO:0004497">
    <property type="term" value="F:monooxygenase activity"/>
    <property type="evidence" value="ECO:0007669"/>
    <property type="project" value="UniProtKB-KW"/>
</dbReference>
<feature type="compositionally biased region" description="Basic and acidic residues" evidence="1">
    <location>
        <begin position="1"/>
        <end position="10"/>
    </location>
</feature>
<sequence length="234" mass="24594">MVPTGDKTRLDPGLPSASHADEGPIRACLEGDDRNSAPQAGKKQWGGRSPASGRRVEAMRTLPSLASAPEQPFSFAAGVARVCLRAGLSSLSEAKKVPRAHSQARTARRSSASLDGWMDLHLPAAAAASKRIDDSTLSSFGPAPHSALHTHPSACFISLNLIPSSLPNSIAVLADLNTLHSIRTAFRRPRAHQLSDIQPRVSRFSYIGFARIPGSPATAVASACILAKLPASTL</sequence>
<keyword evidence="2" id="KW-0560">Oxidoreductase</keyword>
<proteinExistence type="predicted"/>